<proteinExistence type="predicted"/>
<accession>A0A0E9XAT6</accession>
<organism evidence="1">
    <name type="scientific">Anguilla anguilla</name>
    <name type="common">European freshwater eel</name>
    <name type="synonym">Muraena anguilla</name>
    <dbReference type="NCBI Taxonomy" id="7936"/>
    <lineage>
        <taxon>Eukaryota</taxon>
        <taxon>Metazoa</taxon>
        <taxon>Chordata</taxon>
        <taxon>Craniata</taxon>
        <taxon>Vertebrata</taxon>
        <taxon>Euteleostomi</taxon>
        <taxon>Actinopterygii</taxon>
        <taxon>Neopterygii</taxon>
        <taxon>Teleostei</taxon>
        <taxon>Anguilliformes</taxon>
        <taxon>Anguillidae</taxon>
        <taxon>Anguilla</taxon>
    </lineage>
</organism>
<protein>
    <submittedName>
        <fullName evidence="1">Uncharacterized protein</fullName>
    </submittedName>
</protein>
<sequence length="13" mass="1382">MLSLMLCEVGASK</sequence>
<reference evidence="1" key="2">
    <citation type="journal article" date="2015" name="Fish Shellfish Immunol.">
        <title>Early steps in the European eel (Anguilla anguilla)-Vibrio vulnificus interaction in the gills: Role of the RtxA13 toxin.</title>
        <authorList>
            <person name="Callol A."/>
            <person name="Pajuelo D."/>
            <person name="Ebbesson L."/>
            <person name="Teles M."/>
            <person name="MacKenzie S."/>
            <person name="Amaro C."/>
        </authorList>
    </citation>
    <scope>NUCLEOTIDE SEQUENCE</scope>
</reference>
<evidence type="ECO:0000313" key="1">
    <source>
        <dbReference type="EMBL" id="JAH99571.1"/>
    </source>
</evidence>
<dbReference type="EMBL" id="GBXM01009006">
    <property type="protein sequence ID" value="JAH99571.1"/>
    <property type="molecule type" value="Transcribed_RNA"/>
</dbReference>
<name>A0A0E9XAT6_ANGAN</name>
<reference evidence="1" key="1">
    <citation type="submission" date="2014-11" db="EMBL/GenBank/DDBJ databases">
        <authorList>
            <person name="Amaro Gonzalez C."/>
        </authorList>
    </citation>
    <scope>NUCLEOTIDE SEQUENCE</scope>
</reference>